<gene>
    <name evidence="1" type="ORF">QEH52_07535</name>
</gene>
<keyword evidence="2" id="KW-1185">Reference proteome</keyword>
<dbReference type="InterPro" id="IPR029470">
    <property type="entry name" value="PDDEXK_4"/>
</dbReference>
<dbReference type="RefSeq" id="WP_308949490.1">
    <property type="nucleotide sequence ID" value="NZ_JARXHW010000013.1"/>
</dbReference>
<comment type="caution">
    <text evidence="1">The sequence shown here is derived from an EMBL/GenBank/DDBJ whole genome shotgun (WGS) entry which is preliminary data.</text>
</comment>
<proteinExistence type="predicted"/>
<sequence>MNTDCLTTLFEELKQLEQSKPEATLLSIGGRGYYENPASDLLQFFLAPSNAHGLGSLFVDALLEVTGITVPAESLKALTVQREVHTENGNRIDLLLKAPGWILLIENKIWHDQINPFEDYEALAKQRMKPDDQEHYVILSPGGDSSQEGWQGLSYRQLIDALKVRLDTCDGNTKTSKWWHFAQDFVVHLDQELYSKAMTKDEIKFVEKNHQALVEAAKLQERYRVHLLDHLPAVIDAACPMKGAYAKVDSWCIRLHHSKWGASNIAWARDPQNDNRLRLTVYIESPVGRQLEVARKLFEDSRGMDYWAEANGRWQCWTTSASYESSAEAENVLKPLAVELFTILNNHE</sequence>
<protein>
    <submittedName>
        <fullName evidence="1">PD-(D/E)XK nuclease family protein</fullName>
    </submittedName>
</protein>
<reference evidence="1 2" key="1">
    <citation type="submission" date="2023-04" db="EMBL/GenBank/DDBJ databases">
        <title>A novel bacteria isolated from coastal sediment.</title>
        <authorList>
            <person name="Liu X.-J."/>
            <person name="Du Z.-J."/>
        </authorList>
    </citation>
    <scope>NUCLEOTIDE SEQUENCE [LARGE SCALE GENOMIC DNA]</scope>
    <source>
        <strain evidence="1 2">SDUM461003</strain>
    </source>
</reference>
<dbReference type="Pfam" id="PF14281">
    <property type="entry name" value="PDDEXK_4"/>
    <property type="match status" value="1"/>
</dbReference>
<evidence type="ECO:0000313" key="1">
    <source>
        <dbReference type="EMBL" id="MDQ8207354.1"/>
    </source>
</evidence>
<evidence type="ECO:0000313" key="2">
    <source>
        <dbReference type="Proteomes" id="UP001225316"/>
    </source>
</evidence>
<dbReference type="EMBL" id="JARXHW010000013">
    <property type="protein sequence ID" value="MDQ8207354.1"/>
    <property type="molecule type" value="Genomic_DNA"/>
</dbReference>
<name>A0ABU1AVQ6_9BACT</name>
<organism evidence="1 2">
    <name type="scientific">Thalassobacterium maritimum</name>
    <dbReference type="NCBI Taxonomy" id="3041265"/>
    <lineage>
        <taxon>Bacteria</taxon>
        <taxon>Pseudomonadati</taxon>
        <taxon>Verrucomicrobiota</taxon>
        <taxon>Opitutia</taxon>
        <taxon>Puniceicoccales</taxon>
        <taxon>Coraliomargaritaceae</taxon>
        <taxon>Thalassobacterium</taxon>
    </lineage>
</organism>
<accession>A0ABU1AVQ6</accession>
<dbReference type="Proteomes" id="UP001225316">
    <property type="component" value="Unassembled WGS sequence"/>
</dbReference>